<dbReference type="PROSITE" id="PS00221">
    <property type="entry name" value="MIP"/>
    <property type="match status" value="1"/>
</dbReference>
<keyword evidence="1" id="KW-0328">Glycosyltransferase</keyword>
<dbReference type="OrthoDB" id="9805366at2"/>
<dbReference type="RefSeq" id="WP_145389477.1">
    <property type="nucleotide sequence ID" value="NZ_CP037423.1"/>
</dbReference>
<keyword evidence="2" id="KW-1185">Reference proteome</keyword>
<gene>
    <name evidence="1" type="ORF">Enr13x_51630</name>
</gene>
<dbReference type="EC" id="2.4.1.276" evidence="1"/>
<name>A0A518HX12_9BACT</name>
<dbReference type="GO" id="GO:0017000">
    <property type="term" value="P:antibiotic biosynthetic process"/>
    <property type="evidence" value="ECO:0007669"/>
    <property type="project" value="UniProtKB-ARBA"/>
</dbReference>
<dbReference type="Gene3D" id="3.40.50.2000">
    <property type="entry name" value="Glycogen Phosphorylase B"/>
    <property type="match status" value="2"/>
</dbReference>
<dbReference type="SUPFAM" id="SSF53756">
    <property type="entry name" value="UDP-Glycosyltransferase/glycogen phosphorylase"/>
    <property type="match status" value="1"/>
</dbReference>
<dbReference type="Proteomes" id="UP000319004">
    <property type="component" value="Chromosome"/>
</dbReference>
<dbReference type="PANTHER" id="PTHR48050:SF13">
    <property type="entry name" value="STEROL 3-BETA-GLUCOSYLTRANSFERASE UGT80A2"/>
    <property type="match status" value="1"/>
</dbReference>
<organism evidence="1 2">
    <name type="scientific">Stieleria neptunia</name>
    <dbReference type="NCBI Taxonomy" id="2527979"/>
    <lineage>
        <taxon>Bacteria</taxon>
        <taxon>Pseudomonadati</taxon>
        <taxon>Planctomycetota</taxon>
        <taxon>Planctomycetia</taxon>
        <taxon>Pirellulales</taxon>
        <taxon>Pirellulaceae</taxon>
        <taxon>Stieleria</taxon>
    </lineage>
</organism>
<keyword evidence="1" id="KW-0808">Transferase</keyword>
<dbReference type="GO" id="GO:0016758">
    <property type="term" value="F:hexosyltransferase activity"/>
    <property type="evidence" value="ECO:0007669"/>
    <property type="project" value="UniProtKB-ARBA"/>
</dbReference>
<dbReference type="KEGG" id="snep:Enr13x_51630"/>
<evidence type="ECO:0000313" key="1">
    <source>
        <dbReference type="EMBL" id="QDV45287.1"/>
    </source>
</evidence>
<dbReference type="Pfam" id="PF00201">
    <property type="entry name" value="UDPGT"/>
    <property type="match status" value="1"/>
</dbReference>
<proteinExistence type="predicted"/>
<dbReference type="FunFam" id="3.40.50.2000:FF:000072">
    <property type="entry name" value="Glycosyl transferase"/>
    <property type="match status" value="1"/>
</dbReference>
<sequence>MSKIGIVTFSSPGHINPSITLAKELERRGHRVTFYTLVNGVAKIEAAGFRVRPYGLHELGEESIAESYRELGNLTGLRAVRFTVELLKRRITIGLRELPMCFREDQIDGLVIDQVVPAGTVIARSENIPFVTLSNALPMNLDAIAPPVFSHRGPARGPLDRLGIRLLNGLQNHLAKPLVAIANQYQRANRLPIYRSITELRSELAQVTQLPPQFDFRRSQIDETFHYTGPFHSRESRPPVDFPWDRLSDEVPLIYASMGTLQNQIRRVFEMIAEACRELPVQLVISLGAKVTPDEYAHLPGNPITVGYAPQLELLQKASVCITHAGLNTALESIAHGVPMLAIPITNDQPGVAARIRHHGLGRVIGLQKLTVAKIRTTLQTLLQDPQYTEKANAFQAAIASVDGASEATKIIETALNAKPIRELA</sequence>
<reference evidence="1 2" key="1">
    <citation type="submission" date="2019-03" db="EMBL/GenBank/DDBJ databases">
        <title>Deep-cultivation of Planctomycetes and their phenomic and genomic characterization uncovers novel biology.</title>
        <authorList>
            <person name="Wiegand S."/>
            <person name="Jogler M."/>
            <person name="Boedeker C."/>
            <person name="Pinto D."/>
            <person name="Vollmers J."/>
            <person name="Rivas-Marin E."/>
            <person name="Kohn T."/>
            <person name="Peeters S.H."/>
            <person name="Heuer A."/>
            <person name="Rast P."/>
            <person name="Oberbeckmann S."/>
            <person name="Bunk B."/>
            <person name="Jeske O."/>
            <person name="Meyerdierks A."/>
            <person name="Storesund J.E."/>
            <person name="Kallscheuer N."/>
            <person name="Luecker S."/>
            <person name="Lage O.M."/>
            <person name="Pohl T."/>
            <person name="Merkel B.J."/>
            <person name="Hornburger P."/>
            <person name="Mueller R.-W."/>
            <person name="Bruemmer F."/>
            <person name="Labrenz M."/>
            <person name="Spormann A.M."/>
            <person name="Op den Camp H."/>
            <person name="Overmann J."/>
            <person name="Amann R."/>
            <person name="Jetten M.S.M."/>
            <person name="Mascher T."/>
            <person name="Medema M.H."/>
            <person name="Devos D.P."/>
            <person name="Kaster A.-K."/>
            <person name="Ovreas L."/>
            <person name="Rohde M."/>
            <person name="Galperin M.Y."/>
            <person name="Jogler C."/>
        </authorList>
    </citation>
    <scope>NUCLEOTIDE SEQUENCE [LARGE SCALE GENOMIC DNA]</scope>
    <source>
        <strain evidence="1 2">Enr13</strain>
    </source>
</reference>
<dbReference type="GO" id="GO:0008194">
    <property type="term" value="F:UDP-glycosyltransferase activity"/>
    <property type="evidence" value="ECO:0007669"/>
    <property type="project" value="InterPro"/>
</dbReference>
<dbReference type="PANTHER" id="PTHR48050">
    <property type="entry name" value="STEROL 3-BETA-GLUCOSYLTRANSFERASE"/>
    <property type="match status" value="1"/>
</dbReference>
<evidence type="ECO:0000313" key="2">
    <source>
        <dbReference type="Proteomes" id="UP000319004"/>
    </source>
</evidence>
<dbReference type="InterPro" id="IPR050426">
    <property type="entry name" value="Glycosyltransferase_28"/>
</dbReference>
<dbReference type="CDD" id="cd03784">
    <property type="entry name" value="GT1_Gtf-like"/>
    <property type="match status" value="1"/>
</dbReference>
<accession>A0A518HX12</accession>
<dbReference type="InterPro" id="IPR022357">
    <property type="entry name" value="MIP_CS"/>
</dbReference>
<protein>
    <submittedName>
        <fullName evidence="1">MurG-like transferase</fullName>
        <ecNumber evidence="1">2.4.1.276</ecNumber>
    </submittedName>
</protein>
<dbReference type="InterPro" id="IPR002213">
    <property type="entry name" value="UDP_glucos_trans"/>
</dbReference>
<dbReference type="EMBL" id="CP037423">
    <property type="protein sequence ID" value="QDV45287.1"/>
    <property type="molecule type" value="Genomic_DNA"/>
</dbReference>
<dbReference type="AlphaFoldDB" id="A0A518HX12"/>